<dbReference type="InterPro" id="IPR006592">
    <property type="entry name" value="RNA_pol_N"/>
</dbReference>
<comment type="catalytic activity">
    <reaction evidence="6 7 8">
        <text>RNA(n) + a ribonucleoside 5'-triphosphate = RNA(n+1) + diphosphate</text>
        <dbReference type="Rhea" id="RHEA:21248"/>
        <dbReference type="Rhea" id="RHEA-COMP:14527"/>
        <dbReference type="Rhea" id="RHEA-COMP:17342"/>
        <dbReference type="ChEBI" id="CHEBI:33019"/>
        <dbReference type="ChEBI" id="CHEBI:61557"/>
        <dbReference type="ChEBI" id="CHEBI:140395"/>
        <dbReference type="EC" id="2.7.7.6"/>
    </reaction>
</comment>
<dbReference type="InterPro" id="IPR007081">
    <property type="entry name" value="RNA_pol_Rpb1_5"/>
</dbReference>
<evidence type="ECO:0000256" key="8">
    <source>
        <dbReference type="RuleBase" id="RU004279"/>
    </source>
</evidence>
<dbReference type="GO" id="GO:0000287">
    <property type="term" value="F:magnesium ion binding"/>
    <property type="evidence" value="ECO:0007669"/>
    <property type="project" value="UniProtKB-UniRule"/>
</dbReference>
<comment type="cofactor">
    <cofactor evidence="7">
        <name>Mg(2+)</name>
        <dbReference type="ChEBI" id="CHEBI:18420"/>
    </cofactor>
    <text evidence="7">Binds 1 Mg(2+) ion per subunit.</text>
</comment>
<accession>A0A0G0YIC3</accession>
<feature type="binding site" evidence="7">
    <location>
        <position position="532"/>
    </location>
    <ligand>
        <name>Mg(2+)</name>
        <dbReference type="ChEBI" id="CHEBI:18420"/>
    </ligand>
</feature>
<dbReference type="Pfam" id="PF04997">
    <property type="entry name" value="RNA_pol_Rpb1_1"/>
    <property type="match status" value="1"/>
</dbReference>
<dbReference type="Gene3D" id="2.40.50.100">
    <property type="match status" value="2"/>
</dbReference>
<organism evidence="12 13">
    <name type="scientific">Candidatus Uhrbacteria bacterium GW2011_GWC1_41_20</name>
    <dbReference type="NCBI Taxonomy" id="1618983"/>
    <lineage>
        <taxon>Bacteria</taxon>
        <taxon>Candidatus Uhriibacteriota</taxon>
    </lineage>
</organism>
<keyword evidence="1 7" id="KW-0240">DNA-directed RNA polymerase</keyword>
<dbReference type="CDD" id="cd02655">
    <property type="entry name" value="RNAP_beta'_C"/>
    <property type="match status" value="1"/>
</dbReference>
<dbReference type="GO" id="GO:0008270">
    <property type="term" value="F:zinc ion binding"/>
    <property type="evidence" value="ECO:0007669"/>
    <property type="project" value="UniProtKB-UniRule"/>
</dbReference>
<comment type="cofactor">
    <cofactor evidence="7">
        <name>Zn(2+)</name>
        <dbReference type="ChEBI" id="CHEBI:29105"/>
    </cofactor>
    <text evidence="7">Binds 2 Zn(2+) ions per subunit.</text>
</comment>
<feature type="binding site" evidence="7">
    <location>
        <position position="69"/>
    </location>
    <ligand>
        <name>Zn(2+)</name>
        <dbReference type="ChEBI" id="CHEBI:29105"/>
        <label>1</label>
    </ligand>
</feature>
<dbReference type="InterPro" id="IPR044893">
    <property type="entry name" value="RNA_pol_Rpb1_clamp_domain"/>
</dbReference>
<feature type="binding site" evidence="7">
    <location>
        <position position="534"/>
    </location>
    <ligand>
        <name>Mg(2+)</name>
        <dbReference type="ChEBI" id="CHEBI:18420"/>
    </ligand>
</feature>
<feature type="binding site" evidence="7">
    <location>
        <position position="932"/>
    </location>
    <ligand>
        <name>Zn(2+)</name>
        <dbReference type="ChEBI" id="CHEBI:29105"/>
        <label>2</label>
    </ligand>
</feature>
<comment type="caution">
    <text evidence="12">The sequence shown here is derived from an EMBL/GenBank/DDBJ whole genome shotgun (WGS) entry which is preliminary data.</text>
</comment>
<feature type="binding site" evidence="7">
    <location>
        <position position="67"/>
    </location>
    <ligand>
        <name>Zn(2+)</name>
        <dbReference type="ChEBI" id="CHEBI:29105"/>
        <label>1</label>
    </ligand>
</feature>
<evidence type="ECO:0000256" key="7">
    <source>
        <dbReference type="HAMAP-Rule" id="MF_01322"/>
    </source>
</evidence>
<evidence type="ECO:0000256" key="2">
    <source>
        <dbReference type="ARBA" id="ARBA00022679"/>
    </source>
</evidence>
<evidence type="ECO:0000256" key="9">
    <source>
        <dbReference type="SAM" id="Coils"/>
    </source>
</evidence>
<proteinExistence type="inferred from homology"/>
<dbReference type="Pfam" id="PF04983">
    <property type="entry name" value="RNA_pol_Rpb1_3"/>
    <property type="match status" value="1"/>
</dbReference>
<dbReference type="Pfam" id="PF04998">
    <property type="entry name" value="RNA_pol_Rpb1_5"/>
    <property type="match status" value="1"/>
</dbReference>
<evidence type="ECO:0000313" key="13">
    <source>
        <dbReference type="Proteomes" id="UP000033930"/>
    </source>
</evidence>
<dbReference type="PANTHER" id="PTHR19376:SF54">
    <property type="entry name" value="DNA-DIRECTED RNA POLYMERASE SUBUNIT BETA"/>
    <property type="match status" value="1"/>
</dbReference>
<dbReference type="Gene3D" id="1.10.132.30">
    <property type="match status" value="1"/>
</dbReference>
<keyword evidence="5 7" id="KW-0804">Transcription</keyword>
<feature type="binding site" evidence="7">
    <location>
        <position position="85"/>
    </location>
    <ligand>
        <name>Zn(2+)</name>
        <dbReference type="ChEBI" id="CHEBI:29105"/>
        <label>1</label>
    </ligand>
</feature>
<dbReference type="Gene3D" id="1.10.1790.20">
    <property type="match status" value="1"/>
</dbReference>
<name>A0A0G0YIC3_9BACT</name>
<keyword evidence="3 7" id="KW-0548">Nucleotidyltransferase</keyword>
<feature type="coiled-coil region" evidence="9">
    <location>
        <begin position="155"/>
        <end position="226"/>
    </location>
</feature>
<dbReference type="CDD" id="cd01609">
    <property type="entry name" value="RNAP_beta'_N"/>
    <property type="match status" value="1"/>
</dbReference>
<feature type="binding site" evidence="7">
    <location>
        <position position="536"/>
    </location>
    <ligand>
        <name>Mg(2+)</name>
        <dbReference type="ChEBI" id="CHEBI:18420"/>
    </ligand>
</feature>
<evidence type="ECO:0000256" key="4">
    <source>
        <dbReference type="ARBA" id="ARBA00022723"/>
    </source>
</evidence>
<keyword evidence="7" id="KW-0460">Magnesium</keyword>
<dbReference type="SMART" id="SM00663">
    <property type="entry name" value="RPOLA_N"/>
    <property type="match status" value="1"/>
</dbReference>
<evidence type="ECO:0000256" key="3">
    <source>
        <dbReference type="ARBA" id="ARBA00022695"/>
    </source>
</evidence>
<evidence type="ECO:0000256" key="10">
    <source>
        <dbReference type="SAM" id="MobiDB-lite"/>
    </source>
</evidence>
<dbReference type="InterPro" id="IPR038120">
    <property type="entry name" value="Rpb1_funnel_sf"/>
</dbReference>
<dbReference type="PATRIC" id="fig|1618983.3.peg.66"/>
<evidence type="ECO:0000256" key="5">
    <source>
        <dbReference type="ARBA" id="ARBA00023163"/>
    </source>
</evidence>
<dbReference type="EC" id="2.7.7.6" evidence="7"/>
<dbReference type="Gene3D" id="2.40.40.20">
    <property type="match status" value="1"/>
</dbReference>
<sequence>MALHQINALKVTDFDSIRLRLASPESIRAWSYGEVSKPETINYRTQKPEKHGLFAEEIFGPSKDWECYCGKYKKIRYKGIICDKCGVEVTQAVVRRERMGHVDLCSPVTHIWFLRGVPSKIGTILDMSVQALERVIYFSSFVITDINQVALEQTIEQVRAEYKSKKKMIDGERNRDIGRVVEKFQDDVKAIEAEKARINDISDKKLAELEEDFLQVDQDLKEMKVMKVIPEVVYQDWSIRFGHIFDAGIGAEAVLKLLERMDVDATINILDDELEATKSRTKHDRIIRRLKLLKSLKKNNLKPDWMVLRALPIIPADLRPMVALDGGRFATSDLNDLYRRVINRNNRLKRLHALSAPEVITRNEKRMLQEAVDSLIDNSARSSKTVIAATGRKRQLKSLADILKGKQGRFRQNLLGKRIDYSGRSVIVVGPHLRIDQCGIPKKMALELFRPFVISKLIGREYVHNIRSANRFIESDRPEVWDILEEVVSHAFVMLNRAPTLHRLGIQAFRPVLIEGKAIQVHPMVCDAFNADFDGDQMAVHVPLTKEANREAEELMLATHNLLKPSHGGPVATPGKDIAWGAYYLTMVEDEPDETNLKSFPDATQAKYAYYDRKIKLHQWIRVRLNGQLLITTVGRIILNERLPEFAEYQNTTVGKKILADVVRETLERHGSEFTAILLDDLKEMGFYYAQKSGYSWGMSELPEIKEKHAIIADGNARVIEIEQFYAQGLLTQSERKTQIVKVWAEVKDKIADLAKKALPAGSSAYTMIDSGARGSWGQMTQMIGMIGLKASASGETIELPVKSSFKEGVDVLEFFISSHGQRKGLTDTALKTANAGYLTRRLVDVAQDVVVRTEDCGDEEGMVITAKQAQELGETIYTRILGRTALKPIIMPGGRKVVVEAGQLITEDHIRELQSAKKELEEAHIRYILTCKEYGGVCKKCYGYDLAHNKPVKMGTSVGIIAAQSIGEPGTQLTMRTFHTGGVAGKDITSGLPRVEELFEARMPKQKAIMTEVSGKVQIERAERTIEQVGTGKKIVDARPGQTIIRIRYAALEEKRFAVGRGGKLMVKDGDAVKAGDVLGQTVTGEKILSDVDGTVVAKKTTLSVTHDAPKVREYVIPQGYTLYVKDNDEVLAGDALTEGHLDLQALFKYKGREAVEEYILNQITEVYASQGQKLNSKHIEIISRQMFSRIRIIDANDSDFLPGEVLERVTLMRENARLKANKQKPAVYEDLFLGITKISLSTESWLSAASFQETARVLIGAAVTGKVDTLAGLKENVIIGRLIPAGTGYNKDYIDMPEVVEEIVEEEADEEIKSFLEEETEAGKVQVEIDSPEKELDEDSGGEIIEPDVQGGDGDDQEIVE</sequence>
<dbReference type="Gene3D" id="1.10.274.100">
    <property type="entry name" value="RNA polymerase Rpb1, domain 3"/>
    <property type="match status" value="2"/>
</dbReference>
<evidence type="ECO:0000256" key="6">
    <source>
        <dbReference type="ARBA" id="ARBA00048552"/>
    </source>
</evidence>
<evidence type="ECO:0000313" key="12">
    <source>
        <dbReference type="EMBL" id="KKS00083.1"/>
    </source>
</evidence>
<dbReference type="PANTHER" id="PTHR19376">
    <property type="entry name" value="DNA-DIRECTED RNA POLYMERASE"/>
    <property type="match status" value="1"/>
</dbReference>
<dbReference type="InterPro" id="IPR000722">
    <property type="entry name" value="RNA_pol_asu"/>
</dbReference>
<dbReference type="HAMAP" id="MF_01322">
    <property type="entry name" value="RNApol_bact_RpoC"/>
    <property type="match status" value="1"/>
</dbReference>
<protein>
    <recommendedName>
        <fullName evidence="7">DNA-directed RNA polymerase subunit beta'</fullName>
        <shortName evidence="7">RNAP subunit beta'</shortName>
        <ecNumber evidence="7">2.7.7.6</ecNumber>
    </recommendedName>
    <alternativeName>
        <fullName evidence="7">RNA polymerase subunit beta'</fullName>
    </alternativeName>
    <alternativeName>
        <fullName evidence="7">Transcriptase subunit beta'</fullName>
    </alternativeName>
</protein>
<dbReference type="Pfam" id="PF05000">
    <property type="entry name" value="RNA_pol_Rpb1_4"/>
    <property type="match status" value="1"/>
</dbReference>
<feature type="binding site" evidence="7">
    <location>
        <position position="939"/>
    </location>
    <ligand>
        <name>Zn(2+)</name>
        <dbReference type="ChEBI" id="CHEBI:29105"/>
        <label>2</label>
    </ligand>
</feature>
<dbReference type="InterPro" id="IPR042102">
    <property type="entry name" value="RNA_pol_Rpb1_3_sf"/>
</dbReference>
<dbReference type="InterPro" id="IPR007066">
    <property type="entry name" value="RNA_pol_Rpb1_3"/>
</dbReference>
<keyword evidence="4 7" id="KW-0479">Metal-binding</keyword>
<feature type="region of interest" description="Disordered" evidence="10">
    <location>
        <begin position="1319"/>
        <end position="1363"/>
    </location>
</feature>
<feature type="domain" description="RNA polymerase N-terminal" evidence="11">
    <location>
        <begin position="304"/>
        <end position="586"/>
    </location>
</feature>
<comment type="subunit">
    <text evidence="7">The RNAP catalytic core consists of 2 alpha, 1 beta, 1 beta' and 1 omega subunit. When a sigma factor is associated with the core the holoenzyme is formed, which can initiate transcription.</text>
</comment>
<dbReference type="GO" id="GO:0003899">
    <property type="term" value="F:DNA-directed RNA polymerase activity"/>
    <property type="evidence" value="ECO:0007669"/>
    <property type="project" value="UniProtKB-UniRule"/>
</dbReference>
<dbReference type="EMBL" id="LCAW01000001">
    <property type="protein sequence ID" value="KKS00083.1"/>
    <property type="molecule type" value="Genomic_DNA"/>
</dbReference>
<dbReference type="Gene3D" id="1.10.150.390">
    <property type="match status" value="1"/>
</dbReference>
<feature type="binding site" evidence="7">
    <location>
        <position position="942"/>
    </location>
    <ligand>
        <name>Zn(2+)</name>
        <dbReference type="ChEBI" id="CHEBI:29105"/>
        <label>2</label>
    </ligand>
</feature>
<dbReference type="GO" id="GO:0006351">
    <property type="term" value="P:DNA-templated transcription"/>
    <property type="evidence" value="ECO:0007669"/>
    <property type="project" value="UniProtKB-UniRule"/>
</dbReference>
<dbReference type="NCBIfam" id="TIGR02386">
    <property type="entry name" value="rpoC_TIGR"/>
    <property type="match status" value="1"/>
</dbReference>
<dbReference type="InterPro" id="IPR012754">
    <property type="entry name" value="DNA-dir_RpoC_beta_prime_bact"/>
</dbReference>
<feature type="binding site" evidence="7">
    <location>
        <position position="82"/>
    </location>
    <ligand>
        <name>Zn(2+)</name>
        <dbReference type="ChEBI" id="CHEBI:29105"/>
        <label>1</label>
    </ligand>
</feature>
<dbReference type="Proteomes" id="UP000033930">
    <property type="component" value="Unassembled WGS sequence"/>
</dbReference>
<dbReference type="InterPro" id="IPR045867">
    <property type="entry name" value="DNA-dir_RpoC_beta_prime"/>
</dbReference>
<comment type="similarity">
    <text evidence="7 8">Belongs to the RNA polymerase beta' chain family.</text>
</comment>
<dbReference type="GO" id="GO:0003677">
    <property type="term" value="F:DNA binding"/>
    <property type="evidence" value="ECO:0007669"/>
    <property type="project" value="UniProtKB-UniRule"/>
</dbReference>
<dbReference type="SUPFAM" id="SSF64484">
    <property type="entry name" value="beta and beta-prime subunits of DNA dependent RNA-polymerase"/>
    <property type="match status" value="1"/>
</dbReference>
<reference evidence="12 13" key="1">
    <citation type="journal article" date="2015" name="Nature">
        <title>rRNA introns, odd ribosomes, and small enigmatic genomes across a large radiation of phyla.</title>
        <authorList>
            <person name="Brown C.T."/>
            <person name="Hug L.A."/>
            <person name="Thomas B.C."/>
            <person name="Sharon I."/>
            <person name="Castelle C.J."/>
            <person name="Singh A."/>
            <person name="Wilkins M.J."/>
            <person name="Williams K.H."/>
            <person name="Banfield J.F."/>
        </authorList>
    </citation>
    <scope>NUCLEOTIDE SEQUENCE [LARGE SCALE GENOMIC DNA]</scope>
</reference>
<comment type="function">
    <text evidence="7 8">DNA-dependent RNA polymerase catalyzes the transcription of DNA into RNA using the four ribonucleoside triphosphates as substrates.</text>
</comment>
<feature type="binding site" evidence="7">
    <location>
        <position position="857"/>
    </location>
    <ligand>
        <name>Zn(2+)</name>
        <dbReference type="ChEBI" id="CHEBI:29105"/>
        <label>2</label>
    </ligand>
</feature>
<evidence type="ECO:0000259" key="11">
    <source>
        <dbReference type="SMART" id="SM00663"/>
    </source>
</evidence>
<dbReference type="Gene3D" id="4.10.860.120">
    <property type="entry name" value="RNA polymerase II, clamp domain"/>
    <property type="match status" value="1"/>
</dbReference>
<dbReference type="GO" id="GO:0000428">
    <property type="term" value="C:DNA-directed RNA polymerase complex"/>
    <property type="evidence" value="ECO:0007669"/>
    <property type="project" value="UniProtKB-KW"/>
</dbReference>
<keyword evidence="7" id="KW-0862">Zinc</keyword>
<evidence type="ECO:0000256" key="1">
    <source>
        <dbReference type="ARBA" id="ARBA00022478"/>
    </source>
</evidence>
<gene>
    <name evidence="7" type="primary">rpoC</name>
    <name evidence="12" type="ORF">UU50_C0001G0066</name>
</gene>
<dbReference type="InterPro" id="IPR007083">
    <property type="entry name" value="RNA_pol_Rpb1_4"/>
</dbReference>
<dbReference type="Gene3D" id="1.10.40.90">
    <property type="match status" value="1"/>
</dbReference>
<keyword evidence="2 7" id="KW-0808">Transferase</keyword>
<dbReference type="InterPro" id="IPR007080">
    <property type="entry name" value="RNA_pol_Rpb1_1"/>
</dbReference>
<keyword evidence="9" id="KW-0175">Coiled coil</keyword>
<dbReference type="Pfam" id="PF00623">
    <property type="entry name" value="RNA_pol_Rpb1_2"/>
    <property type="match status" value="1"/>
</dbReference>